<feature type="domain" description="DUF5683" evidence="3">
    <location>
        <begin position="44"/>
        <end position="196"/>
    </location>
</feature>
<evidence type="ECO:0000313" key="4">
    <source>
        <dbReference type="EMBL" id="TGD78840.1"/>
    </source>
</evidence>
<reference evidence="4 5" key="1">
    <citation type="submission" date="2019-04" db="EMBL/GenBank/DDBJ databases">
        <authorList>
            <person name="Feng G."/>
            <person name="Zhang J."/>
            <person name="Zhu H."/>
        </authorList>
    </citation>
    <scope>NUCLEOTIDE SEQUENCE [LARGE SCALE GENOMIC DNA]</scope>
    <source>
        <strain evidence="4 5">JCM 19491</strain>
    </source>
</reference>
<dbReference type="AlphaFoldDB" id="A0A4Z0MHL2"/>
<name>A0A4Z0MHL2_9BACT</name>
<dbReference type="Pfam" id="PF18935">
    <property type="entry name" value="DUF5683"/>
    <property type="match status" value="1"/>
</dbReference>
<evidence type="ECO:0000256" key="1">
    <source>
        <dbReference type="SAM" id="MobiDB-lite"/>
    </source>
</evidence>
<dbReference type="RefSeq" id="WP_135531834.1">
    <property type="nucleotide sequence ID" value="NZ_SRKZ01000005.1"/>
</dbReference>
<evidence type="ECO:0000256" key="2">
    <source>
        <dbReference type="SAM" id="SignalP"/>
    </source>
</evidence>
<feature type="signal peptide" evidence="2">
    <location>
        <begin position="1"/>
        <end position="25"/>
    </location>
</feature>
<feature type="chain" id="PRO_5021366762" description="DUF5683 domain-containing protein" evidence="2">
    <location>
        <begin position="26"/>
        <end position="204"/>
    </location>
</feature>
<keyword evidence="2" id="KW-0732">Signal</keyword>
<sequence length="204" mass="22048">MPGLSDAVAPLLLLVALPLAHMAHAQAPAATAVATEKVAWWSVTRPQKAGIFSALLPGAGQVYNGQAWKVPLVCGALAGSVYAEVHYWQLYKEYKAGKDAREQFARGNTSAVDRGPRSSKEPSNAAQLYRLNSYRTSRDIWLGLNAVVYGLQILDAVTIAHLHDFDISENLAMHWQPTALPVASSGWAPGLRVALTVRSSNRSF</sequence>
<feature type="region of interest" description="Disordered" evidence="1">
    <location>
        <begin position="105"/>
        <end position="124"/>
    </location>
</feature>
<accession>A0A4Z0MHL2</accession>
<evidence type="ECO:0000259" key="3">
    <source>
        <dbReference type="Pfam" id="PF18935"/>
    </source>
</evidence>
<comment type="caution">
    <text evidence="4">The sequence shown here is derived from an EMBL/GenBank/DDBJ whole genome shotgun (WGS) entry which is preliminary data.</text>
</comment>
<evidence type="ECO:0000313" key="5">
    <source>
        <dbReference type="Proteomes" id="UP000298284"/>
    </source>
</evidence>
<proteinExistence type="predicted"/>
<keyword evidence="5" id="KW-1185">Reference proteome</keyword>
<dbReference type="EMBL" id="SRKZ01000005">
    <property type="protein sequence ID" value="TGD78840.1"/>
    <property type="molecule type" value="Genomic_DNA"/>
</dbReference>
<organism evidence="4 5">
    <name type="scientific">Hymenobacter wooponensis</name>
    <dbReference type="NCBI Taxonomy" id="1525360"/>
    <lineage>
        <taxon>Bacteria</taxon>
        <taxon>Pseudomonadati</taxon>
        <taxon>Bacteroidota</taxon>
        <taxon>Cytophagia</taxon>
        <taxon>Cytophagales</taxon>
        <taxon>Hymenobacteraceae</taxon>
        <taxon>Hymenobacter</taxon>
    </lineage>
</organism>
<protein>
    <recommendedName>
        <fullName evidence="3">DUF5683 domain-containing protein</fullName>
    </recommendedName>
</protein>
<dbReference type="InterPro" id="IPR043738">
    <property type="entry name" value="DUF5683"/>
</dbReference>
<gene>
    <name evidence="4" type="ORF">EU557_17840</name>
</gene>
<dbReference type="Proteomes" id="UP000298284">
    <property type="component" value="Unassembled WGS sequence"/>
</dbReference>
<dbReference type="OrthoDB" id="9813910at2"/>